<protein>
    <submittedName>
        <fullName evidence="1">Uncharacterized protein</fullName>
    </submittedName>
</protein>
<name>A0AA35ZAR8_LACSI</name>
<proteinExistence type="predicted"/>
<dbReference type="EMBL" id="OX465082">
    <property type="protein sequence ID" value="CAI9289058.1"/>
    <property type="molecule type" value="Genomic_DNA"/>
</dbReference>
<dbReference type="Proteomes" id="UP001177003">
    <property type="component" value="Chromosome 6"/>
</dbReference>
<reference evidence="1" key="1">
    <citation type="submission" date="2023-04" db="EMBL/GenBank/DDBJ databases">
        <authorList>
            <person name="Vijverberg K."/>
            <person name="Xiong W."/>
            <person name="Schranz E."/>
        </authorList>
    </citation>
    <scope>NUCLEOTIDE SEQUENCE</scope>
</reference>
<evidence type="ECO:0000313" key="1">
    <source>
        <dbReference type="EMBL" id="CAI9289058.1"/>
    </source>
</evidence>
<evidence type="ECO:0000313" key="2">
    <source>
        <dbReference type="Proteomes" id="UP001177003"/>
    </source>
</evidence>
<accession>A0AA35ZAR8</accession>
<dbReference type="AlphaFoldDB" id="A0AA35ZAR8"/>
<keyword evidence="2" id="KW-1185">Reference proteome</keyword>
<organism evidence="1 2">
    <name type="scientific">Lactuca saligna</name>
    <name type="common">Willowleaf lettuce</name>
    <dbReference type="NCBI Taxonomy" id="75948"/>
    <lineage>
        <taxon>Eukaryota</taxon>
        <taxon>Viridiplantae</taxon>
        <taxon>Streptophyta</taxon>
        <taxon>Embryophyta</taxon>
        <taxon>Tracheophyta</taxon>
        <taxon>Spermatophyta</taxon>
        <taxon>Magnoliopsida</taxon>
        <taxon>eudicotyledons</taxon>
        <taxon>Gunneridae</taxon>
        <taxon>Pentapetalae</taxon>
        <taxon>asterids</taxon>
        <taxon>campanulids</taxon>
        <taxon>Asterales</taxon>
        <taxon>Asteraceae</taxon>
        <taxon>Cichorioideae</taxon>
        <taxon>Cichorieae</taxon>
        <taxon>Lactucinae</taxon>
        <taxon>Lactuca</taxon>
    </lineage>
</organism>
<sequence>MAGPSTFWSLVFGQTSSDKQIPKINFELTDATPLNFITRVFQIAYLSSSFRLLSRPHRRHQIKIVVFACYFKNSRHRKRRHRPYKIVLPLQPVFSRCKFSNSGVRDMSKVRNSFLVISAKARSLGKRVRKRRLHNCWLSCLRKH</sequence>
<gene>
    <name evidence="1" type="ORF">LSALG_LOCUS28319</name>
</gene>